<name>A0A0N1IH14_LEPSE</name>
<dbReference type="AlphaFoldDB" id="A0A0N1IH14"/>
<dbReference type="PANTHER" id="PTHR40744:SF1">
    <property type="entry name" value="SODIUM STIBOGLUCONATE RESISTANCE PROTEIN"/>
    <property type="match status" value="1"/>
</dbReference>
<evidence type="ECO:0000313" key="2">
    <source>
        <dbReference type="EMBL" id="KPI82513.1"/>
    </source>
</evidence>
<organism evidence="2 3">
    <name type="scientific">Leptomonas seymouri</name>
    <dbReference type="NCBI Taxonomy" id="5684"/>
    <lineage>
        <taxon>Eukaryota</taxon>
        <taxon>Discoba</taxon>
        <taxon>Euglenozoa</taxon>
        <taxon>Kinetoplastea</taxon>
        <taxon>Metakinetoplastina</taxon>
        <taxon>Trypanosomatida</taxon>
        <taxon>Trypanosomatidae</taxon>
        <taxon>Leishmaniinae</taxon>
        <taxon>Leptomonas</taxon>
    </lineage>
</organism>
<evidence type="ECO:0000256" key="1">
    <source>
        <dbReference type="SAM" id="MobiDB-lite"/>
    </source>
</evidence>
<proteinExistence type="predicted"/>
<dbReference type="Proteomes" id="UP000038009">
    <property type="component" value="Unassembled WGS sequence"/>
</dbReference>
<accession>A0A0N1IH14</accession>
<feature type="non-terminal residue" evidence="2">
    <location>
        <position position="243"/>
    </location>
</feature>
<dbReference type="EMBL" id="LJSK01000833">
    <property type="protein sequence ID" value="KPI82513.1"/>
    <property type="molecule type" value="Genomic_DNA"/>
</dbReference>
<dbReference type="OrthoDB" id="261177at2759"/>
<dbReference type="VEuPathDB" id="TriTrypDB:Lsey_0835_0020"/>
<keyword evidence="3" id="KW-1185">Reference proteome</keyword>
<gene>
    <name evidence="2" type="ORF">ABL78_8478</name>
</gene>
<sequence length="243" mass="26781">MGIKQTKALGYRDGYPKRYYEACAKAEEGCYTVSELYFNQAIERHPGHAFWSSMMDVTVPKKERSGDAEELLEPGSPGGELDAALVSRLPDAAACSSRGVFRQGESERFTRASSGQHGTEGEDSSGFCTPFLEGDAASVASKQSERDPTLVFPVDRRLEDLQSYVCMLSDIACVYRRKSAASDGESCEMARNLSLMYNSYTAVRLQVMMHLLQTHFAQHNADGGKQGEDMFGVYCRSCVNNQA</sequence>
<comment type="caution">
    <text evidence="2">The sequence shown here is derived from an EMBL/GenBank/DDBJ whole genome shotgun (WGS) entry which is preliminary data.</text>
</comment>
<evidence type="ECO:0000313" key="3">
    <source>
        <dbReference type="Proteomes" id="UP000038009"/>
    </source>
</evidence>
<dbReference type="PANTHER" id="PTHR40744">
    <property type="entry name" value="SODIUM STIBOGLUCONATE RESISTANCE PROTEIN-RELATED"/>
    <property type="match status" value="1"/>
</dbReference>
<reference evidence="2 3" key="1">
    <citation type="journal article" date="2015" name="PLoS Pathog.">
        <title>Leptomonas seymouri: Adaptations to the Dixenous Life Cycle Analyzed by Genome Sequencing, Transcriptome Profiling and Co-infection with Leishmania donovani.</title>
        <authorList>
            <person name="Kraeva N."/>
            <person name="Butenko A."/>
            <person name="Hlavacova J."/>
            <person name="Kostygov A."/>
            <person name="Myskova J."/>
            <person name="Grybchuk D."/>
            <person name="Lestinova T."/>
            <person name="Votypka J."/>
            <person name="Volf P."/>
            <person name="Opperdoes F."/>
            <person name="Flegontov P."/>
            <person name="Lukes J."/>
            <person name="Yurchenko V."/>
        </authorList>
    </citation>
    <scope>NUCLEOTIDE SEQUENCE [LARGE SCALE GENOMIC DNA]</scope>
    <source>
        <strain evidence="2 3">ATCC 30220</strain>
    </source>
</reference>
<protein>
    <submittedName>
        <fullName evidence="2">Uncharacterized protein</fullName>
    </submittedName>
</protein>
<feature type="region of interest" description="Disordered" evidence="1">
    <location>
        <begin position="106"/>
        <end position="125"/>
    </location>
</feature>